<dbReference type="PANTHER" id="PTHR24113">
    <property type="entry name" value="RAN GTPASE-ACTIVATING PROTEIN 1"/>
    <property type="match status" value="1"/>
</dbReference>
<dbReference type="GeneID" id="7827405"/>
<reference evidence="2" key="1">
    <citation type="journal article" date="2006" name="PLoS Biol.">
        <title>Macronuclear genome sequence of the ciliate Tetrahymena thermophila, a model eukaryote.</title>
        <authorList>
            <person name="Eisen J.A."/>
            <person name="Coyne R.S."/>
            <person name="Wu M."/>
            <person name="Wu D."/>
            <person name="Thiagarajan M."/>
            <person name="Wortman J.R."/>
            <person name="Badger J.H."/>
            <person name="Ren Q."/>
            <person name="Amedeo P."/>
            <person name="Jones K.M."/>
            <person name="Tallon L.J."/>
            <person name="Delcher A.L."/>
            <person name="Salzberg S.L."/>
            <person name="Silva J.C."/>
            <person name="Haas B.J."/>
            <person name="Majoros W.H."/>
            <person name="Farzad M."/>
            <person name="Carlton J.M."/>
            <person name="Smith R.K. Jr."/>
            <person name="Garg J."/>
            <person name="Pearlman R.E."/>
            <person name="Karrer K.M."/>
            <person name="Sun L."/>
            <person name="Manning G."/>
            <person name="Elde N.C."/>
            <person name="Turkewitz A.P."/>
            <person name="Asai D.J."/>
            <person name="Wilkes D.E."/>
            <person name="Wang Y."/>
            <person name="Cai H."/>
            <person name="Collins K."/>
            <person name="Stewart B.A."/>
            <person name="Lee S.R."/>
            <person name="Wilamowska K."/>
            <person name="Weinberg Z."/>
            <person name="Ruzzo W.L."/>
            <person name="Wloga D."/>
            <person name="Gaertig J."/>
            <person name="Frankel J."/>
            <person name="Tsao C.-C."/>
            <person name="Gorovsky M.A."/>
            <person name="Keeling P.J."/>
            <person name="Waller R.F."/>
            <person name="Patron N.J."/>
            <person name="Cherry J.M."/>
            <person name="Stover N.A."/>
            <person name="Krieger C.J."/>
            <person name="del Toro C."/>
            <person name="Ryder H.F."/>
            <person name="Williamson S.C."/>
            <person name="Barbeau R.A."/>
            <person name="Hamilton E.P."/>
            <person name="Orias E."/>
        </authorList>
    </citation>
    <scope>NUCLEOTIDE SEQUENCE [LARGE SCALE GENOMIC DNA]</scope>
    <source>
        <strain evidence="2">SB210</strain>
    </source>
</reference>
<dbReference type="GO" id="GO:0031267">
    <property type="term" value="F:small GTPase binding"/>
    <property type="evidence" value="ECO:0007669"/>
    <property type="project" value="TreeGrafter"/>
</dbReference>
<sequence length="374" mass="42576">MIQSFQKFYQLLSEEQNSSNLKNSIDCFSYQKSLSFKIGYQKKIGVHGSKIISDGLQLFTSLEDLSIDLKSGNQIYSEGMEFIAKSFLYLQKLKRLHISIEFNFIREEGAIELGKGLAHLSNLVDLSVIIRSFNNIKSSGAIGLGFGLKNLLNLTKLQVIIEYNEIGQEGSKSLLESISKLYNLIQLHIQIGNDNYIFIQGALALGNCFLSLKKLEILECIICDNNIQSKGAQGIAKGIKENGILKKLKLVLESNNILNQGFQSICEGIKYNKQLTQLQIKIGYSNQINFSQITYLGQCLEGLLFIKILDIDLIFDDEEEENINQDNGRIQALNQFIDLIKNIKQLYFFKFNLQFKKQIAPRIMRKLQRVVIFK</sequence>
<dbReference type="AlphaFoldDB" id="Q245X4"/>
<dbReference type="KEGG" id="tet:TTHERM_00245240"/>
<protein>
    <submittedName>
        <fullName evidence="1">Kinase domain protein</fullName>
    </submittedName>
</protein>
<dbReference type="OrthoDB" id="120976at2759"/>
<dbReference type="HOGENOM" id="CLU_699250_0_0_1"/>
<dbReference type="PANTHER" id="PTHR24113:SF15">
    <property type="entry name" value="NACHT DOMAIN-CONTAINING PROTEIN"/>
    <property type="match status" value="1"/>
</dbReference>
<dbReference type="Proteomes" id="UP000009168">
    <property type="component" value="Unassembled WGS sequence"/>
</dbReference>
<evidence type="ECO:0000313" key="2">
    <source>
        <dbReference type="Proteomes" id="UP000009168"/>
    </source>
</evidence>
<dbReference type="InterPro" id="IPR032675">
    <property type="entry name" value="LRR_dom_sf"/>
</dbReference>
<dbReference type="RefSeq" id="XP_001023754.1">
    <property type="nucleotide sequence ID" value="XM_001023754.1"/>
</dbReference>
<dbReference type="SUPFAM" id="SSF52047">
    <property type="entry name" value="RNI-like"/>
    <property type="match status" value="1"/>
</dbReference>
<dbReference type="Gene3D" id="3.80.10.10">
    <property type="entry name" value="Ribonuclease Inhibitor"/>
    <property type="match status" value="2"/>
</dbReference>
<dbReference type="EMBL" id="GG662474">
    <property type="protein sequence ID" value="EAS03509.1"/>
    <property type="molecule type" value="Genomic_DNA"/>
</dbReference>
<gene>
    <name evidence="1" type="ORF">TTHERM_00245240</name>
</gene>
<dbReference type="GO" id="GO:0016301">
    <property type="term" value="F:kinase activity"/>
    <property type="evidence" value="ECO:0007669"/>
    <property type="project" value="UniProtKB-KW"/>
</dbReference>
<keyword evidence="1" id="KW-0808">Transferase</keyword>
<accession>Q245X4</accession>
<proteinExistence type="predicted"/>
<name>Q245X4_TETTS</name>
<organism evidence="1 2">
    <name type="scientific">Tetrahymena thermophila (strain SB210)</name>
    <dbReference type="NCBI Taxonomy" id="312017"/>
    <lineage>
        <taxon>Eukaryota</taxon>
        <taxon>Sar</taxon>
        <taxon>Alveolata</taxon>
        <taxon>Ciliophora</taxon>
        <taxon>Intramacronucleata</taxon>
        <taxon>Oligohymenophorea</taxon>
        <taxon>Hymenostomatida</taxon>
        <taxon>Tetrahymenina</taxon>
        <taxon>Tetrahymenidae</taxon>
        <taxon>Tetrahymena</taxon>
    </lineage>
</organism>
<dbReference type="InterPro" id="IPR027038">
    <property type="entry name" value="RanGap"/>
</dbReference>
<dbReference type="GO" id="GO:0005634">
    <property type="term" value="C:nucleus"/>
    <property type="evidence" value="ECO:0007669"/>
    <property type="project" value="TreeGrafter"/>
</dbReference>
<evidence type="ECO:0000313" key="1">
    <source>
        <dbReference type="EMBL" id="EAS03509.1"/>
    </source>
</evidence>
<dbReference type="GO" id="GO:0005096">
    <property type="term" value="F:GTPase activator activity"/>
    <property type="evidence" value="ECO:0007669"/>
    <property type="project" value="InterPro"/>
</dbReference>
<keyword evidence="2" id="KW-1185">Reference proteome</keyword>
<dbReference type="GO" id="GO:0005829">
    <property type="term" value="C:cytosol"/>
    <property type="evidence" value="ECO:0007669"/>
    <property type="project" value="TreeGrafter"/>
</dbReference>
<dbReference type="GO" id="GO:0006913">
    <property type="term" value="P:nucleocytoplasmic transport"/>
    <property type="evidence" value="ECO:0007669"/>
    <property type="project" value="TreeGrafter"/>
</dbReference>
<dbReference type="InParanoid" id="Q245X4"/>
<dbReference type="GO" id="GO:0048471">
    <property type="term" value="C:perinuclear region of cytoplasm"/>
    <property type="evidence" value="ECO:0007669"/>
    <property type="project" value="TreeGrafter"/>
</dbReference>
<keyword evidence="1" id="KW-0418">Kinase</keyword>